<sequence length="162" mass="17168">MKKILIFTVVLLLTLTPVIFAVAGDSNDPIVVLSYLNDRINSLIKDYGLEDVQTIKEKVDDLSTGGTSTGSGATASLEVVEIKDGERLIGGAGTELILRGGKATIIGSELGGLANITVGKDFVSGMEAVPNNLMIVPRDDGRGVYTDTYAVFMVRGTYEVIK</sequence>
<dbReference type="EMBL" id="JACBNQ010000018">
    <property type="protein sequence ID" value="NYB75204.1"/>
    <property type="molecule type" value="Genomic_DNA"/>
</dbReference>
<comment type="caution">
    <text evidence="2">The sequence shown here is derived from an EMBL/GenBank/DDBJ whole genome shotgun (WGS) entry which is preliminary data.</text>
</comment>
<dbReference type="RefSeq" id="WP_179238910.1">
    <property type="nucleotide sequence ID" value="NZ_JACBNQ010000018.1"/>
</dbReference>
<dbReference type="Proteomes" id="UP000611629">
    <property type="component" value="Unassembled WGS sequence"/>
</dbReference>
<keyword evidence="3" id="KW-1185">Reference proteome</keyword>
<protein>
    <submittedName>
        <fullName evidence="2">Uncharacterized protein</fullName>
    </submittedName>
</protein>
<evidence type="ECO:0000313" key="2">
    <source>
        <dbReference type="EMBL" id="NYB75204.1"/>
    </source>
</evidence>
<feature type="signal peptide" evidence="1">
    <location>
        <begin position="1"/>
        <end position="23"/>
    </location>
</feature>
<evidence type="ECO:0000256" key="1">
    <source>
        <dbReference type="SAM" id="SignalP"/>
    </source>
</evidence>
<proteinExistence type="predicted"/>
<evidence type="ECO:0000313" key="3">
    <source>
        <dbReference type="Proteomes" id="UP000611629"/>
    </source>
</evidence>
<gene>
    <name evidence="2" type="ORF">HZF24_13730</name>
</gene>
<feature type="chain" id="PRO_5037868975" evidence="1">
    <location>
        <begin position="24"/>
        <end position="162"/>
    </location>
</feature>
<reference evidence="2" key="1">
    <citation type="submission" date="2020-07" db="EMBL/GenBank/DDBJ databases">
        <title>Genomic analysis of a strain of Sedimentibacter Hydroxybenzoicus DSM7310.</title>
        <authorList>
            <person name="Ma S."/>
        </authorList>
    </citation>
    <scope>NUCLEOTIDE SEQUENCE</scope>
    <source>
        <strain evidence="2">DSM 7310</strain>
    </source>
</reference>
<keyword evidence="1" id="KW-0732">Signal</keyword>
<accession>A0A974GX51</accession>
<organism evidence="2 3">
    <name type="scientific">Sedimentibacter hydroxybenzoicus DSM 7310</name>
    <dbReference type="NCBI Taxonomy" id="1123245"/>
    <lineage>
        <taxon>Bacteria</taxon>
        <taxon>Bacillati</taxon>
        <taxon>Bacillota</taxon>
        <taxon>Tissierellia</taxon>
        <taxon>Sedimentibacter</taxon>
    </lineage>
</organism>
<name>A0A974GX51_SEDHY</name>
<dbReference type="AlphaFoldDB" id="A0A974GX51"/>